<dbReference type="InterPro" id="IPR003339">
    <property type="entry name" value="ABC/ECF_trnsptr_transmembrane"/>
</dbReference>
<name>A0A1I2SKA5_9BACL</name>
<feature type="transmembrane region" description="Helical" evidence="6">
    <location>
        <begin position="76"/>
        <end position="99"/>
    </location>
</feature>
<keyword evidence="2" id="KW-1003">Cell membrane</keyword>
<reference evidence="8" key="1">
    <citation type="submission" date="2016-10" db="EMBL/GenBank/DDBJ databases">
        <authorList>
            <person name="Varghese N."/>
            <person name="Submissions S."/>
        </authorList>
    </citation>
    <scope>NUCLEOTIDE SEQUENCE [LARGE SCALE GENOMIC DNA]</scope>
    <source>
        <strain evidence="8">ATCC 700379</strain>
    </source>
</reference>
<comment type="subcellular location">
    <subcellularLocation>
        <location evidence="1">Membrane</location>
        <topology evidence="1">Multi-pass membrane protein</topology>
    </subcellularLocation>
</comment>
<dbReference type="AlphaFoldDB" id="A0A1I2SKA5"/>
<evidence type="ECO:0000256" key="6">
    <source>
        <dbReference type="SAM" id="Phobius"/>
    </source>
</evidence>
<evidence type="ECO:0000256" key="5">
    <source>
        <dbReference type="ARBA" id="ARBA00023136"/>
    </source>
</evidence>
<dbReference type="Proteomes" id="UP000198752">
    <property type="component" value="Unassembled WGS sequence"/>
</dbReference>
<evidence type="ECO:0000256" key="3">
    <source>
        <dbReference type="ARBA" id="ARBA00022692"/>
    </source>
</evidence>
<dbReference type="EMBL" id="FOOY01000012">
    <property type="protein sequence ID" value="SFG52943.1"/>
    <property type="molecule type" value="Genomic_DNA"/>
</dbReference>
<dbReference type="GO" id="GO:0005886">
    <property type="term" value="C:plasma membrane"/>
    <property type="evidence" value="ECO:0007669"/>
    <property type="project" value="UniProtKB-ARBA"/>
</dbReference>
<gene>
    <name evidence="7" type="ORF">SAMN02982927_01966</name>
</gene>
<dbReference type="InterPro" id="IPR051611">
    <property type="entry name" value="ECF_transporter_component"/>
</dbReference>
<dbReference type="Pfam" id="PF02361">
    <property type="entry name" value="CbiQ"/>
    <property type="match status" value="1"/>
</dbReference>
<evidence type="ECO:0000256" key="1">
    <source>
        <dbReference type="ARBA" id="ARBA00004141"/>
    </source>
</evidence>
<feature type="transmembrane region" description="Helical" evidence="6">
    <location>
        <begin position="246"/>
        <end position="266"/>
    </location>
</feature>
<feature type="transmembrane region" description="Helical" evidence="6">
    <location>
        <begin position="26"/>
        <end position="56"/>
    </location>
</feature>
<evidence type="ECO:0000313" key="7">
    <source>
        <dbReference type="EMBL" id="SFG52943.1"/>
    </source>
</evidence>
<keyword evidence="8" id="KW-1185">Reference proteome</keyword>
<organism evidence="7 8">
    <name type="scientific">Sporolactobacillus nakayamae</name>
    <dbReference type="NCBI Taxonomy" id="269670"/>
    <lineage>
        <taxon>Bacteria</taxon>
        <taxon>Bacillati</taxon>
        <taxon>Bacillota</taxon>
        <taxon>Bacilli</taxon>
        <taxon>Bacillales</taxon>
        <taxon>Sporolactobacillaceae</taxon>
        <taxon>Sporolactobacillus</taxon>
    </lineage>
</organism>
<dbReference type="OrthoDB" id="8075495at2"/>
<proteinExistence type="predicted"/>
<keyword evidence="3 6" id="KW-0812">Transmembrane</keyword>
<evidence type="ECO:0000256" key="4">
    <source>
        <dbReference type="ARBA" id="ARBA00022989"/>
    </source>
</evidence>
<dbReference type="RefSeq" id="WP_093672466.1">
    <property type="nucleotide sequence ID" value="NZ_FOOY01000012.1"/>
</dbReference>
<evidence type="ECO:0000256" key="2">
    <source>
        <dbReference type="ARBA" id="ARBA00022475"/>
    </source>
</evidence>
<keyword evidence="5 6" id="KW-0472">Membrane</keyword>
<feature type="transmembrane region" description="Helical" evidence="6">
    <location>
        <begin position="106"/>
        <end position="129"/>
    </location>
</feature>
<dbReference type="STRING" id="269670.SAMN02982927_01966"/>
<dbReference type="PANTHER" id="PTHR34857">
    <property type="entry name" value="SLL0384 PROTEIN"/>
    <property type="match status" value="1"/>
</dbReference>
<dbReference type="CDD" id="cd16914">
    <property type="entry name" value="EcfT"/>
    <property type="match status" value="1"/>
</dbReference>
<accession>A0A1I2SKA5</accession>
<evidence type="ECO:0000313" key="8">
    <source>
        <dbReference type="Proteomes" id="UP000198752"/>
    </source>
</evidence>
<protein>
    <submittedName>
        <fullName evidence="7">Energy-coupling factor transport system permease protein</fullName>
    </submittedName>
</protein>
<keyword evidence="4 6" id="KW-1133">Transmembrane helix</keyword>
<dbReference type="PANTHER" id="PTHR34857:SF2">
    <property type="entry name" value="SLL0384 PROTEIN"/>
    <property type="match status" value="1"/>
</dbReference>
<sequence>MTRDITIGQFLPGHSIMHRLDPRTKIVLTFFFIIQVFISRSAASLCFLIVLLGFLIASSQVPAGKVLKGVRPMIPVIVFTALLNIFYVSGEPVFTFFFLQITKQGLFTGFTLLVRLTALIAGCSLITYTTSLNALAAGLEQLLAPLRRIHFPVSELSMTISITLRFLPTLAEEFDRIIDAQKARGAEFNSGNPIKKIKSYFPVLLPLFMSAFRRAFELTNAIECRCYQGGKGRTKMNVLKLAPRDFCAIAFFVITFFLTIAFNYYFPAPY</sequence>